<organism evidence="1 2">
    <name type="scientific">Aspergillus sclerotialis</name>
    <dbReference type="NCBI Taxonomy" id="2070753"/>
    <lineage>
        <taxon>Eukaryota</taxon>
        <taxon>Fungi</taxon>
        <taxon>Dikarya</taxon>
        <taxon>Ascomycota</taxon>
        <taxon>Pezizomycotina</taxon>
        <taxon>Eurotiomycetes</taxon>
        <taxon>Eurotiomycetidae</taxon>
        <taxon>Eurotiales</taxon>
        <taxon>Aspergillaceae</taxon>
        <taxon>Aspergillus</taxon>
        <taxon>Aspergillus subgen. Polypaecilum</taxon>
    </lineage>
</organism>
<gene>
    <name evidence="1" type="ORF">PHISCL_04818</name>
</gene>
<protein>
    <submittedName>
        <fullName evidence="1">Uncharacterized protein</fullName>
    </submittedName>
</protein>
<dbReference type="AlphaFoldDB" id="A0A3A2ZI97"/>
<dbReference type="OrthoDB" id="4494422at2759"/>
<proteinExistence type="predicted"/>
<accession>A0A3A2ZI97</accession>
<keyword evidence="2" id="KW-1185">Reference proteome</keyword>
<evidence type="ECO:0000313" key="2">
    <source>
        <dbReference type="Proteomes" id="UP000266188"/>
    </source>
</evidence>
<evidence type="ECO:0000313" key="1">
    <source>
        <dbReference type="EMBL" id="RJE22832.1"/>
    </source>
</evidence>
<reference evidence="2" key="1">
    <citation type="submission" date="2017-02" db="EMBL/GenBank/DDBJ databases">
        <authorList>
            <person name="Tafer H."/>
            <person name="Lopandic K."/>
        </authorList>
    </citation>
    <scope>NUCLEOTIDE SEQUENCE [LARGE SCALE GENOMIC DNA]</scope>
    <source>
        <strain evidence="2">CBS 366.77</strain>
    </source>
</reference>
<sequence length="202" mass="22400">MRHQLPRLERLELPILASHEAFTESIKRTNFLEDPTTSAEPNIDLRILIFTIQYQLDPSQLRVLTMYRQLLLVLGITAAATASKCTFVIDNSMNLNAFGGGGRTCQAMIIEGNDPNAKAAAMGDMTCTAGCTDLEYKGQTYTFCTDGLLHEVDIASQGTVQRQPDGVSVNIFPDGEDKKYGDATAVDQYDEHIYWRTNIECP</sequence>
<dbReference type="EMBL" id="MVGC01000148">
    <property type="protein sequence ID" value="RJE22832.1"/>
    <property type="molecule type" value="Genomic_DNA"/>
</dbReference>
<comment type="caution">
    <text evidence="1">The sequence shown here is derived from an EMBL/GenBank/DDBJ whole genome shotgun (WGS) entry which is preliminary data.</text>
</comment>
<dbReference type="Proteomes" id="UP000266188">
    <property type="component" value="Unassembled WGS sequence"/>
</dbReference>
<name>A0A3A2ZI97_9EURO</name>